<comment type="caution">
    <text evidence="1">The sequence shown here is derived from an EMBL/GenBank/DDBJ whole genome shotgun (WGS) entry which is preliminary data.</text>
</comment>
<accession>A0AAW0ZVF7</accession>
<dbReference type="EMBL" id="JAWNGG020000107">
    <property type="protein sequence ID" value="KAK9301715.1"/>
    <property type="molecule type" value="Genomic_DNA"/>
</dbReference>
<reference evidence="1 2" key="1">
    <citation type="submission" date="2024-05" db="EMBL/GenBank/DDBJ databases">
        <title>The nuclear and mitochondrial genome assemblies of Tetragonisca angustula (Apidae: Meliponini), a tiny yet remarkable pollinator in the Neotropics.</title>
        <authorList>
            <person name="Ferrari R."/>
            <person name="Ricardo P.C."/>
            <person name="Dias F.C."/>
            <person name="Araujo N.S."/>
            <person name="Soares D.O."/>
            <person name="Zhou Q.-S."/>
            <person name="Zhu C.-D."/>
            <person name="Coutinho L."/>
            <person name="Airas M.C."/>
            <person name="Batista T.M."/>
        </authorList>
    </citation>
    <scope>NUCLEOTIDE SEQUENCE [LARGE SCALE GENOMIC DNA]</scope>
    <source>
        <strain evidence="1">ASF017062</strain>
        <tissue evidence="1">Abdomen</tissue>
    </source>
</reference>
<sequence>MIHPRMPRVKDSFSQPFSIYCCRVFDTEWRRKGEAIVCGDADCFCTPELRNVQKSHNIDDTILILLLRRFSWVSQFLGFGFLQSAFNAKRAGFPFPCCANDVSFSTCNELMA</sequence>
<proteinExistence type="predicted"/>
<gene>
    <name evidence="1" type="ORF">QLX08_006013</name>
</gene>
<evidence type="ECO:0000313" key="1">
    <source>
        <dbReference type="EMBL" id="KAK9301715.1"/>
    </source>
</evidence>
<protein>
    <submittedName>
        <fullName evidence="1">Uncharacterized protein</fullName>
    </submittedName>
</protein>
<dbReference type="Proteomes" id="UP001432146">
    <property type="component" value="Unassembled WGS sequence"/>
</dbReference>
<dbReference type="AlphaFoldDB" id="A0AAW0ZVF7"/>
<evidence type="ECO:0000313" key="2">
    <source>
        <dbReference type="Proteomes" id="UP001432146"/>
    </source>
</evidence>
<keyword evidence="2" id="KW-1185">Reference proteome</keyword>
<name>A0AAW0ZVF7_9HYME</name>
<organism evidence="1 2">
    <name type="scientific">Tetragonisca angustula</name>
    <dbReference type="NCBI Taxonomy" id="166442"/>
    <lineage>
        <taxon>Eukaryota</taxon>
        <taxon>Metazoa</taxon>
        <taxon>Ecdysozoa</taxon>
        <taxon>Arthropoda</taxon>
        <taxon>Hexapoda</taxon>
        <taxon>Insecta</taxon>
        <taxon>Pterygota</taxon>
        <taxon>Neoptera</taxon>
        <taxon>Endopterygota</taxon>
        <taxon>Hymenoptera</taxon>
        <taxon>Apocrita</taxon>
        <taxon>Aculeata</taxon>
        <taxon>Apoidea</taxon>
        <taxon>Anthophila</taxon>
        <taxon>Apidae</taxon>
        <taxon>Tetragonisca</taxon>
    </lineage>
</organism>